<feature type="transmembrane region" description="Helical" evidence="13">
    <location>
        <begin position="260"/>
        <end position="277"/>
    </location>
</feature>
<dbReference type="Gene3D" id="1.10.3470.10">
    <property type="entry name" value="ABC transporter involved in vitamin B12 uptake, BtuC"/>
    <property type="match status" value="1"/>
</dbReference>
<protein>
    <recommendedName>
        <fullName evidence="12">High-affinity zinc uptake system membrane protein ZnuB</fullName>
    </recommendedName>
</protein>
<evidence type="ECO:0000256" key="2">
    <source>
        <dbReference type="ARBA" id="ARBA00004651"/>
    </source>
</evidence>
<dbReference type="GO" id="GO:0055085">
    <property type="term" value="P:transmembrane transport"/>
    <property type="evidence" value="ECO:0007669"/>
    <property type="project" value="InterPro"/>
</dbReference>
<feature type="transmembrane region" description="Helical" evidence="13">
    <location>
        <begin position="139"/>
        <end position="170"/>
    </location>
</feature>
<sequence length="288" mass="29440">MLTSAAFEGLSWNLWADIVGLFDFPFMVHALVAGTAVALVAGPVGWLMVLRRQTFAGHTLSVISFPGAAGAALIGLPLGIGYFGAFAAGALALSGVSRGDSGTESRESAATGTIQALALALGLLFVSLYHGLLNGVSGLLFGTFLGITSTQAAVLALIAFAALALLTVAWRPLVFASIDTEVARARGVPVRALSLGFLLLLGLTVAATSQITGALLVFALLVTPAAAAQQLTARPMLGVALATGIALAVTWIGLGLAYYSIYPAGFFITSLAFLVYVSTRVRSVVVRA</sequence>
<dbReference type="GO" id="GO:0006829">
    <property type="term" value="P:zinc ion transport"/>
    <property type="evidence" value="ECO:0007669"/>
    <property type="project" value="UniProtKB-KW"/>
</dbReference>
<evidence type="ECO:0000313" key="14">
    <source>
        <dbReference type="EMBL" id="CAB4692910.1"/>
    </source>
</evidence>
<feature type="transmembrane region" description="Helical" evidence="13">
    <location>
        <begin position="235"/>
        <end position="254"/>
    </location>
</feature>
<evidence type="ECO:0000256" key="10">
    <source>
        <dbReference type="ARBA" id="ARBA00023065"/>
    </source>
</evidence>
<dbReference type="Pfam" id="PF00950">
    <property type="entry name" value="ABC-3"/>
    <property type="match status" value="1"/>
</dbReference>
<evidence type="ECO:0000256" key="1">
    <source>
        <dbReference type="ARBA" id="ARBA00002313"/>
    </source>
</evidence>
<keyword evidence="8" id="KW-0864">Zinc transport</keyword>
<keyword evidence="5" id="KW-1003">Cell membrane</keyword>
<organism evidence="14">
    <name type="scientific">freshwater metagenome</name>
    <dbReference type="NCBI Taxonomy" id="449393"/>
    <lineage>
        <taxon>unclassified sequences</taxon>
        <taxon>metagenomes</taxon>
        <taxon>ecological metagenomes</taxon>
    </lineage>
</organism>
<evidence type="ECO:0000256" key="13">
    <source>
        <dbReference type="SAM" id="Phobius"/>
    </source>
</evidence>
<evidence type="ECO:0000256" key="11">
    <source>
        <dbReference type="ARBA" id="ARBA00023136"/>
    </source>
</evidence>
<evidence type="ECO:0000256" key="5">
    <source>
        <dbReference type="ARBA" id="ARBA00022475"/>
    </source>
</evidence>
<keyword evidence="4" id="KW-0813">Transport</keyword>
<feature type="transmembrane region" description="Helical" evidence="13">
    <location>
        <begin position="62"/>
        <end position="93"/>
    </location>
</feature>
<keyword evidence="11 13" id="KW-0472">Membrane</keyword>
<feature type="transmembrane region" description="Helical" evidence="13">
    <location>
        <begin position="190"/>
        <end position="223"/>
    </location>
</feature>
<gene>
    <name evidence="14" type="ORF">UFOPK2399_00845</name>
</gene>
<comment type="similarity">
    <text evidence="3">Belongs to the ABC-3 integral membrane protein family.</text>
</comment>
<reference evidence="14" key="1">
    <citation type="submission" date="2020-05" db="EMBL/GenBank/DDBJ databases">
        <authorList>
            <person name="Chiriac C."/>
            <person name="Salcher M."/>
            <person name="Ghai R."/>
            <person name="Kavagutti S V."/>
        </authorList>
    </citation>
    <scope>NUCLEOTIDE SEQUENCE</scope>
</reference>
<dbReference type="InterPro" id="IPR037294">
    <property type="entry name" value="ABC_BtuC-like"/>
</dbReference>
<evidence type="ECO:0000256" key="9">
    <source>
        <dbReference type="ARBA" id="ARBA00022989"/>
    </source>
</evidence>
<proteinExistence type="inferred from homology"/>
<dbReference type="PANTHER" id="PTHR30477:SF23">
    <property type="entry name" value="HIGH-AFFINITY ZINC UPTAKE SYSTEM MEMBRANE PROTEIN ZNUB"/>
    <property type="match status" value="1"/>
</dbReference>
<name>A0A6J6P110_9ZZZZ</name>
<keyword evidence="7" id="KW-0862">Zinc</keyword>
<evidence type="ECO:0000256" key="3">
    <source>
        <dbReference type="ARBA" id="ARBA00008034"/>
    </source>
</evidence>
<keyword evidence="9 13" id="KW-1133">Transmembrane helix</keyword>
<dbReference type="EMBL" id="CAEZXP010000001">
    <property type="protein sequence ID" value="CAB4692910.1"/>
    <property type="molecule type" value="Genomic_DNA"/>
</dbReference>
<dbReference type="PANTHER" id="PTHR30477">
    <property type="entry name" value="ABC-TRANSPORTER METAL-BINDING PROTEIN"/>
    <property type="match status" value="1"/>
</dbReference>
<keyword evidence="10" id="KW-0406">Ion transport</keyword>
<dbReference type="InterPro" id="IPR001626">
    <property type="entry name" value="ABC_TroCD"/>
</dbReference>
<dbReference type="GO" id="GO:0043190">
    <property type="term" value="C:ATP-binding cassette (ABC) transporter complex"/>
    <property type="evidence" value="ECO:0007669"/>
    <property type="project" value="InterPro"/>
</dbReference>
<comment type="subcellular location">
    <subcellularLocation>
        <location evidence="2">Cell membrane</location>
        <topology evidence="2">Multi-pass membrane protein</topology>
    </subcellularLocation>
</comment>
<keyword evidence="6 13" id="KW-0812">Transmembrane</keyword>
<evidence type="ECO:0000256" key="6">
    <source>
        <dbReference type="ARBA" id="ARBA00022692"/>
    </source>
</evidence>
<evidence type="ECO:0000256" key="12">
    <source>
        <dbReference type="ARBA" id="ARBA00040080"/>
    </source>
</evidence>
<evidence type="ECO:0000256" key="4">
    <source>
        <dbReference type="ARBA" id="ARBA00022448"/>
    </source>
</evidence>
<feature type="transmembrane region" description="Helical" evidence="13">
    <location>
        <begin position="26"/>
        <end position="50"/>
    </location>
</feature>
<dbReference type="SUPFAM" id="SSF81345">
    <property type="entry name" value="ABC transporter involved in vitamin B12 uptake, BtuC"/>
    <property type="match status" value="1"/>
</dbReference>
<accession>A0A6J6P110</accession>
<comment type="function">
    <text evidence="1">Involved in the high-affinity zinc uptake transport system.</text>
</comment>
<dbReference type="GO" id="GO:0010043">
    <property type="term" value="P:response to zinc ion"/>
    <property type="evidence" value="ECO:0007669"/>
    <property type="project" value="TreeGrafter"/>
</dbReference>
<evidence type="ECO:0000256" key="7">
    <source>
        <dbReference type="ARBA" id="ARBA00022833"/>
    </source>
</evidence>
<evidence type="ECO:0000256" key="8">
    <source>
        <dbReference type="ARBA" id="ARBA00022906"/>
    </source>
</evidence>
<dbReference type="AlphaFoldDB" id="A0A6J6P110"/>